<sequence length="1022" mass="111422">MTGDMKFEESSLTGYLVKNLEPLTEADPVILSEYVAALLKKDKPPKELEQLCIENLVDFLGQDTKTFITKLFQALEDGSILTSEESSVKTEVVEPSSVVTHVEPTSNNSSLKADKALSSSGHESDNEEKEASEDDDDDRNHKHRRRDTRSSSADKDVQEPFVRKPNRKRDKPYENGQLFSECDPQSSDFRRDHGFAGESLKNEKRLRGFGALPRPPQDMSQRPRGLQGLTGFDLSRFPIGRGRGRNSVPWNQHDSRFGNIDTLDFASQMAARGPTPGLFAPSTQNASWTPFGLIGMSSGSLETLHPLGLQATLRSPLNPPLNMGVPRQRCRDFEERGYCLSGDMCPMEHGKNRIVVEDVQSLSQFNLPVSLPSTRMMGMQTGPGPLLSVNAPSVPINNKSLQGKGGKSAMADNGVELNTSAAAETDLYDPDQPLWTNDEPEMSGPRIRLPSPKIAEPDATWETEVAEYPHASQHTGKTLTASHSTASSVWGRIKNPGNKLEISSQFSSGYLENETKGDQDGVISNSQDVNAQEKRNVNDLGPKATTFNTIPRPRADASRSNAGRSSQKASRTLFVNGIPLKSNRKDALFSHFRKFGEVVDIRIPHNSVKAFVQFAKREEAEAALKAPDAVMGNRFIKLWWANRDSITDQNESSGNSFSAASRGLSVGNMSSKPSVDKGKENVPSAAPKVDPTVHNTCVPMSVTGHQVPVMPSGSKGPLPSQKKLESLEVLKEELRKKQEMLEQKRNEFRRQLDKFEKQAITVKGDVVSEQSVESHKADSAASVKPNSGALIRTDADRMQDKSCCSGDGMILPSGLKATTTTHQQAKCLKPTSRKSGPPFLANRFKLDNRPTTFRVLPPLPPDFANVAVLREHFSPFGDLSQVEIEDSESDQGDASQSMSSKYSACISFTSRRSAERAFHGGRSWQDHSLQFSWLTPPTSSGSTDNGGAGINSPSASTTPTVTIDMEERTPVCSLSSTERSGSTCAGDEARPVEANEQPGKVVGTNVGLSILGTVEGDPTLRG</sequence>
<comment type="function">
    <text evidence="2">May be involved in the turnover of nuclear polyadenylated (pA+) RNA.</text>
</comment>
<feature type="compositionally biased region" description="Low complexity" evidence="6">
    <location>
        <begin position="93"/>
        <end position="103"/>
    </location>
</feature>
<dbReference type="Pfam" id="PF00076">
    <property type="entry name" value="RRM_1"/>
    <property type="match status" value="1"/>
</dbReference>
<dbReference type="AlphaFoldDB" id="A0AAV7ER97"/>
<keyword evidence="10" id="KW-1185">Reference proteome</keyword>
<feature type="region of interest" description="Disordered" evidence="6">
    <location>
        <begin position="83"/>
        <end position="253"/>
    </location>
</feature>
<keyword evidence="1 3" id="KW-0694">RNA-binding</keyword>
<comment type="caution">
    <text evidence="9">The sequence shown here is derived from an EMBL/GenBank/DDBJ whole genome shotgun (WGS) entry which is preliminary data.</text>
</comment>
<evidence type="ECO:0000256" key="4">
    <source>
        <dbReference type="PROSITE-ProRule" id="PRU00723"/>
    </source>
</evidence>
<gene>
    <name evidence="9" type="ORF">H6P81_009758</name>
</gene>
<evidence type="ECO:0000256" key="3">
    <source>
        <dbReference type="PROSITE-ProRule" id="PRU00176"/>
    </source>
</evidence>
<feature type="domain" description="RRM" evidence="7">
    <location>
        <begin position="571"/>
        <end position="643"/>
    </location>
</feature>
<evidence type="ECO:0000259" key="7">
    <source>
        <dbReference type="PROSITE" id="PS50102"/>
    </source>
</evidence>
<dbReference type="GO" id="GO:0005634">
    <property type="term" value="C:nucleus"/>
    <property type="evidence" value="ECO:0007669"/>
    <property type="project" value="TreeGrafter"/>
</dbReference>
<dbReference type="InterPro" id="IPR012677">
    <property type="entry name" value="Nucleotide-bd_a/b_plait_sf"/>
</dbReference>
<feature type="zinc finger region" description="C3H1-type" evidence="4">
    <location>
        <begin position="324"/>
        <end position="352"/>
    </location>
</feature>
<feature type="compositionally biased region" description="Polar residues" evidence="6">
    <location>
        <begin position="648"/>
        <end position="659"/>
    </location>
</feature>
<dbReference type="PANTHER" id="PTHR14398:SF0">
    <property type="entry name" value="ZINC FINGER PROTEIN SWM"/>
    <property type="match status" value="1"/>
</dbReference>
<dbReference type="GO" id="GO:0003723">
    <property type="term" value="F:RNA binding"/>
    <property type="evidence" value="ECO:0007669"/>
    <property type="project" value="UniProtKB-UniRule"/>
</dbReference>
<dbReference type="Gene3D" id="3.30.70.330">
    <property type="match status" value="2"/>
</dbReference>
<feature type="region of interest" description="Disordered" evidence="6">
    <location>
        <begin position="935"/>
        <end position="958"/>
    </location>
</feature>
<dbReference type="CDD" id="cd12257">
    <property type="entry name" value="RRM1_RBM26_like"/>
    <property type="match status" value="1"/>
</dbReference>
<dbReference type="InterPro" id="IPR002483">
    <property type="entry name" value="PWI_dom"/>
</dbReference>
<feature type="region of interest" description="Disordered" evidence="6">
    <location>
        <begin position="539"/>
        <end position="568"/>
    </location>
</feature>
<dbReference type="FunFam" id="3.30.70.330:FF:000719">
    <property type="entry name" value="Predicted protein"/>
    <property type="match status" value="1"/>
</dbReference>
<dbReference type="Pfam" id="PF01480">
    <property type="entry name" value="PWI"/>
    <property type="match status" value="1"/>
</dbReference>
<evidence type="ECO:0000313" key="10">
    <source>
        <dbReference type="Proteomes" id="UP000825729"/>
    </source>
</evidence>
<dbReference type="PROSITE" id="PS50103">
    <property type="entry name" value="ZF_C3H1"/>
    <property type="match status" value="1"/>
</dbReference>
<keyword evidence="5" id="KW-0175">Coiled coil</keyword>
<dbReference type="GO" id="GO:0008270">
    <property type="term" value="F:zinc ion binding"/>
    <property type="evidence" value="ECO:0007669"/>
    <property type="project" value="UniProtKB-KW"/>
</dbReference>
<proteinExistence type="predicted"/>
<evidence type="ECO:0000256" key="1">
    <source>
        <dbReference type="ARBA" id="ARBA00022884"/>
    </source>
</evidence>
<feature type="compositionally biased region" description="Basic and acidic residues" evidence="6">
    <location>
        <begin position="148"/>
        <end position="162"/>
    </location>
</feature>
<reference evidence="9 10" key="1">
    <citation type="submission" date="2021-07" db="EMBL/GenBank/DDBJ databases">
        <title>The Aristolochia fimbriata genome: insights into angiosperm evolution, floral development and chemical biosynthesis.</title>
        <authorList>
            <person name="Jiao Y."/>
        </authorList>
    </citation>
    <scope>NUCLEOTIDE SEQUENCE [LARGE SCALE GENOMIC DNA]</scope>
    <source>
        <strain evidence="9">IBCAS-2021</strain>
        <tissue evidence="9">Leaf</tissue>
    </source>
</reference>
<feature type="coiled-coil region" evidence="5">
    <location>
        <begin position="720"/>
        <end position="758"/>
    </location>
</feature>
<feature type="compositionally biased region" description="Polar residues" evidence="6">
    <location>
        <begin position="973"/>
        <end position="983"/>
    </location>
</feature>
<evidence type="ECO:0000259" key="8">
    <source>
        <dbReference type="PROSITE" id="PS50103"/>
    </source>
</evidence>
<organism evidence="9 10">
    <name type="scientific">Aristolochia fimbriata</name>
    <name type="common">White veined hardy Dutchman's pipe vine</name>
    <dbReference type="NCBI Taxonomy" id="158543"/>
    <lineage>
        <taxon>Eukaryota</taxon>
        <taxon>Viridiplantae</taxon>
        <taxon>Streptophyta</taxon>
        <taxon>Embryophyta</taxon>
        <taxon>Tracheophyta</taxon>
        <taxon>Spermatophyta</taxon>
        <taxon>Magnoliopsida</taxon>
        <taxon>Magnoliidae</taxon>
        <taxon>Piperales</taxon>
        <taxon>Aristolochiaceae</taxon>
        <taxon>Aristolochia</taxon>
    </lineage>
</organism>
<keyword evidence="4" id="KW-0863">Zinc-finger</keyword>
<keyword evidence="4" id="KW-0479">Metal-binding</keyword>
<protein>
    <submittedName>
        <fullName evidence="9">Uncharacterized protein</fullName>
    </submittedName>
</protein>
<dbReference type="PANTHER" id="PTHR14398">
    <property type="entry name" value="RNA RECOGNITION RRM/RNP DOMAIN"/>
    <property type="match status" value="1"/>
</dbReference>
<evidence type="ECO:0000256" key="5">
    <source>
        <dbReference type="SAM" id="Coils"/>
    </source>
</evidence>
<evidence type="ECO:0000256" key="6">
    <source>
        <dbReference type="SAM" id="MobiDB-lite"/>
    </source>
</evidence>
<feature type="compositionally biased region" description="Polar residues" evidence="6">
    <location>
        <begin position="558"/>
        <end position="568"/>
    </location>
</feature>
<feature type="region of interest" description="Disordered" evidence="6">
    <location>
        <begin position="973"/>
        <end position="1000"/>
    </location>
</feature>
<feature type="region of interest" description="Disordered" evidence="6">
    <location>
        <begin position="648"/>
        <end position="693"/>
    </location>
</feature>
<feature type="domain" description="C3H1-type" evidence="8">
    <location>
        <begin position="324"/>
        <end position="352"/>
    </location>
</feature>
<evidence type="ECO:0000313" key="9">
    <source>
        <dbReference type="EMBL" id="KAG9449793.1"/>
    </source>
</evidence>
<dbReference type="EMBL" id="JAINDJ010000004">
    <property type="protein sequence ID" value="KAG9449793.1"/>
    <property type="molecule type" value="Genomic_DNA"/>
</dbReference>
<dbReference type="PROSITE" id="PS50102">
    <property type="entry name" value="RRM"/>
    <property type="match status" value="1"/>
</dbReference>
<name>A0AAV7ER97_ARIFI</name>
<dbReference type="SUPFAM" id="SSF54928">
    <property type="entry name" value="RNA-binding domain, RBD"/>
    <property type="match status" value="1"/>
</dbReference>
<feature type="compositionally biased region" description="Acidic residues" evidence="6">
    <location>
        <begin position="125"/>
        <end position="137"/>
    </location>
</feature>
<feature type="compositionally biased region" description="Basic and acidic residues" evidence="6">
    <location>
        <begin position="188"/>
        <end position="206"/>
    </location>
</feature>
<dbReference type="InterPro" id="IPR045137">
    <property type="entry name" value="RBM26/27"/>
</dbReference>
<dbReference type="SMART" id="SM00360">
    <property type="entry name" value="RRM"/>
    <property type="match status" value="2"/>
</dbReference>
<evidence type="ECO:0000256" key="2">
    <source>
        <dbReference type="ARBA" id="ARBA00043866"/>
    </source>
</evidence>
<dbReference type="InterPro" id="IPR000504">
    <property type="entry name" value="RRM_dom"/>
</dbReference>
<keyword evidence="4" id="KW-0862">Zinc</keyword>
<dbReference type="Proteomes" id="UP000825729">
    <property type="component" value="Unassembled WGS sequence"/>
</dbReference>
<dbReference type="SMART" id="SM00356">
    <property type="entry name" value="ZnF_C3H1"/>
    <property type="match status" value="1"/>
</dbReference>
<dbReference type="InterPro" id="IPR000571">
    <property type="entry name" value="Znf_CCCH"/>
</dbReference>
<dbReference type="InterPro" id="IPR035979">
    <property type="entry name" value="RBD_domain_sf"/>
</dbReference>
<accession>A0AAV7ER97</accession>